<dbReference type="PANTHER" id="PTHR11092">
    <property type="entry name" value="SUGAR NUCLEOTIDE EPIMERASE RELATED"/>
    <property type="match status" value="1"/>
</dbReference>
<dbReference type="InterPro" id="IPR036291">
    <property type="entry name" value="NAD(P)-bd_dom_sf"/>
</dbReference>
<evidence type="ECO:0000313" key="4">
    <source>
        <dbReference type="EMBL" id="MFJ1267711.1"/>
    </source>
</evidence>
<gene>
    <name evidence="4" type="ORF">ACD661_03950</name>
</gene>
<evidence type="ECO:0000259" key="3">
    <source>
        <dbReference type="Pfam" id="PF08338"/>
    </source>
</evidence>
<dbReference type="RefSeq" id="WP_400186472.1">
    <property type="nucleotide sequence ID" value="NZ_JBGORX010000001.1"/>
</dbReference>
<dbReference type="InterPro" id="IPR001509">
    <property type="entry name" value="Epimerase_deHydtase"/>
</dbReference>
<dbReference type="Proteomes" id="UP001615550">
    <property type="component" value="Unassembled WGS sequence"/>
</dbReference>
<dbReference type="EMBL" id="JBGORX010000001">
    <property type="protein sequence ID" value="MFJ1267711.1"/>
    <property type="molecule type" value="Genomic_DNA"/>
</dbReference>
<dbReference type="Pfam" id="PF08338">
    <property type="entry name" value="DUF1731"/>
    <property type="match status" value="1"/>
</dbReference>
<keyword evidence="5" id="KW-1185">Reference proteome</keyword>
<feature type="domain" description="NAD-dependent epimerase/dehydratase" evidence="2">
    <location>
        <begin position="3"/>
        <end position="224"/>
    </location>
</feature>
<feature type="domain" description="DUF1731" evidence="3">
    <location>
        <begin position="258"/>
        <end position="303"/>
    </location>
</feature>
<reference evidence="4 5" key="1">
    <citation type="submission" date="2024-08" db="EMBL/GenBank/DDBJ databases">
        <title>Draft Genome Sequence of Legionella lytica strain DSB2004, Isolated From a Fire Sprinkler System.</title>
        <authorList>
            <person name="Everhart A.D."/>
            <person name="Kidane D.T."/>
            <person name="Farone A.L."/>
            <person name="Farone M.B."/>
        </authorList>
    </citation>
    <scope>NUCLEOTIDE SEQUENCE [LARGE SCALE GENOMIC DNA]</scope>
    <source>
        <strain evidence="4 5">DSB2004</strain>
    </source>
</reference>
<dbReference type="InterPro" id="IPR013549">
    <property type="entry name" value="DUF1731"/>
</dbReference>
<evidence type="ECO:0000313" key="5">
    <source>
        <dbReference type="Proteomes" id="UP001615550"/>
    </source>
</evidence>
<dbReference type="Gene3D" id="3.40.50.720">
    <property type="entry name" value="NAD(P)-binding Rossmann-like Domain"/>
    <property type="match status" value="1"/>
</dbReference>
<name>A0ABW8D4S5_9GAMM</name>
<comment type="caution">
    <text evidence="4">The sequence shown here is derived from an EMBL/GenBank/DDBJ whole genome shotgun (WGS) entry which is preliminary data.</text>
</comment>
<proteinExistence type="inferred from homology"/>
<evidence type="ECO:0000256" key="1">
    <source>
        <dbReference type="ARBA" id="ARBA00009353"/>
    </source>
</evidence>
<evidence type="ECO:0000259" key="2">
    <source>
        <dbReference type="Pfam" id="PF01370"/>
    </source>
</evidence>
<comment type="similarity">
    <text evidence="1">Belongs to the NAD(P)-dependent epimerase/dehydratase family. SDR39U1 subfamily.</text>
</comment>
<dbReference type="InterPro" id="IPR010099">
    <property type="entry name" value="SDR39U1"/>
</dbReference>
<dbReference type="PANTHER" id="PTHR11092:SF0">
    <property type="entry name" value="EPIMERASE FAMILY PROTEIN SDR39U1"/>
    <property type="match status" value="1"/>
</dbReference>
<dbReference type="NCBIfam" id="TIGR01777">
    <property type="entry name" value="yfcH"/>
    <property type="match status" value="1"/>
</dbReference>
<protein>
    <submittedName>
        <fullName evidence="4">TIGR01777 family oxidoreductase</fullName>
    </submittedName>
</protein>
<dbReference type="SUPFAM" id="SSF51735">
    <property type="entry name" value="NAD(P)-binding Rossmann-fold domains"/>
    <property type="match status" value="1"/>
</dbReference>
<accession>A0ABW8D4S5</accession>
<organism evidence="4 5">
    <name type="scientific">Legionella lytica</name>
    <dbReference type="NCBI Taxonomy" id="96232"/>
    <lineage>
        <taxon>Bacteria</taxon>
        <taxon>Pseudomonadati</taxon>
        <taxon>Pseudomonadota</taxon>
        <taxon>Gammaproteobacteria</taxon>
        <taxon>Legionellales</taxon>
        <taxon>Legionellaceae</taxon>
        <taxon>Legionella</taxon>
    </lineage>
</organism>
<sequence length="313" mass="34902">MKIIIGGGTGLVGRSLIAELLGAQHDLWVVGRNKDKIKKIFKDHVHAATWDELPQLNPEEFDAIVNLAGENIADHRWSSKIKNKLLSSRLEPTKQFVLWAKKAAKKPHLYNASAIGIYGLQKELANSHEAYTEEGNLNASESSFSNHLVAQWEQTALHGMHYGIPVTIMRFGVVLKQGEGMLKKLELPARFGMGAVIGTGKQPLAWIDHNDLVNAIVFLISHPEITGPVNLVAPELVSQKTFNKTLAEVLKKPAFLYVPAWLIQMLLGQMGVELLLSGQSVIPDRLTKYQFDFKYPTLLYALTKELKKPQKEN</sequence>
<dbReference type="Pfam" id="PF01370">
    <property type="entry name" value="Epimerase"/>
    <property type="match status" value="1"/>
</dbReference>